<protein>
    <submittedName>
        <fullName evidence="1">Uncharacterized protein</fullName>
    </submittedName>
</protein>
<accession>A0A7J9MLP1</accession>
<reference evidence="1 2" key="1">
    <citation type="journal article" date="2019" name="Genome Biol. Evol.">
        <title>Insights into the evolution of the New World diploid cottons (Gossypium, subgenus Houzingenia) based on genome sequencing.</title>
        <authorList>
            <person name="Grover C.E."/>
            <person name="Arick M.A. 2nd"/>
            <person name="Thrash A."/>
            <person name="Conover J.L."/>
            <person name="Sanders W.S."/>
            <person name="Peterson D.G."/>
            <person name="Frelichowski J.E."/>
            <person name="Scheffler J.A."/>
            <person name="Scheffler B.E."/>
            <person name="Wendel J.F."/>
        </authorList>
    </citation>
    <scope>NUCLEOTIDE SEQUENCE [LARGE SCALE GENOMIC DNA]</scope>
    <source>
        <strain evidence="1">1</strain>
        <tissue evidence="1">Leaf</tissue>
    </source>
</reference>
<dbReference type="AlphaFoldDB" id="A0A7J9MLP1"/>
<keyword evidence="2" id="KW-1185">Reference proteome</keyword>
<dbReference type="OrthoDB" id="618098at2759"/>
<evidence type="ECO:0000313" key="2">
    <source>
        <dbReference type="Proteomes" id="UP000593576"/>
    </source>
</evidence>
<gene>
    <name evidence="1" type="ORF">Goshw_028714</name>
</gene>
<sequence length="82" mass="9650">MHFVYVFPGWEGSAADGWVLQEVISKTHRLKVHEAELRKGLPSNVIDNDKSNIVNINPSDIWATWRMELANQMFYEWQAYRN</sequence>
<dbReference type="Proteomes" id="UP000593576">
    <property type="component" value="Unassembled WGS sequence"/>
</dbReference>
<evidence type="ECO:0000313" key="1">
    <source>
        <dbReference type="EMBL" id="MBA0871656.1"/>
    </source>
</evidence>
<organism evidence="1 2">
    <name type="scientific">Gossypium schwendimanii</name>
    <name type="common">Cotton</name>
    <dbReference type="NCBI Taxonomy" id="34291"/>
    <lineage>
        <taxon>Eukaryota</taxon>
        <taxon>Viridiplantae</taxon>
        <taxon>Streptophyta</taxon>
        <taxon>Embryophyta</taxon>
        <taxon>Tracheophyta</taxon>
        <taxon>Spermatophyta</taxon>
        <taxon>Magnoliopsida</taxon>
        <taxon>eudicotyledons</taxon>
        <taxon>Gunneridae</taxon>
        <taxon>Pentapetalae</taxon>
        <taxon>rosids</taxon>
        <taxon>malvids</taxon>
        <taxon>Malvales</taxon>
        <taxon>Malvaceae</taxon>
        <taxon>Malvoideae</taxon>
        <taxon>Gossypium</taxon>
    </lineage>
</organism>
<proteinExistence type="predicted"/>
<comment type="caution">
    <text evidence="1">The sequence shown here is derived from an EMBL/GenBank/DDBJ whole genome shotgun (WGS) entry which is preliminary data.</text>
</comment>
<dbReference type="EMBL" id="JABFAF010000011">
    <property type="protein sequence ID" value="MBA0871656.1"/>
    <property type="molecule type" value="Genomic_DNA"/>
</dbReference>
<name>A0A7J9MLP1_GOSSC</name>